<dbReference type="EMBL" id="FBWG01000028">
    <property type="protein sequence ID" value="CUX40508.1"/>
    <property type="molecule type" value="Genomic_DNA"/>
</dbReference>
<feature type="coiled-coil region" evidence="1">
    <location>
        <begin position="95"/>
        <end position="129"/>
    </location>
</feature>
<dbReference type="RefSeq" id="WP_080819384.1">
    <property type="nucleotide sequence ID" value="NZ_LT009749.1"/>
</dbReference>
<accession>A0A1S7QQI2</accession>
<dbReference type="AlphaFoldDB" id="A0A1S7QQI2"/>
<keyword evidence="1" id="KW-0175">Coiled coil</keyword>
<organism evidence="2 3">
    <name type="scientific">Agrobacterium deltaense Zutra 3/1</name>
    <dbReference type="NCBI Taxonomy" id="1183427"/>
    <lineage>
        <taxon>Bacteria</taxon>
        <taxon>Pseudomonadati</taxon>
        <taxon>Pseudomonadota</taxon>
        <taxon>Alphaproteobacteria</taxon>
        <taxon>Hyphomicrobiales</taxon>
        <taxon>Rhizobiaceae</taxon>
        <taxon>Rhizobium/Agrobacterium group</taxon>
        <taxon>Agrobacterium</taxon>
    </lineage>
</organism>
<reference evidence="2 3" key="1">
    <citation type="submission" date="2016-01" db="EMBL/GenBank/DDBJ databases">
        <authorList>
            <person name="Oliw E.H."/>
        </authorList>
    </citation>
    <scope>NUCLEOTIDE SEQUENCE [LARGE SCALE GENOMIC DNA]</scope>
    <source>
        <strain evidence="2 3">Zutra 3-1</strain>
    </source>
</reference>
<protein>
    <submittedName>
        <fullName evidence="2">Uncharacterized protein</fullName>
    </submittedName>
</protein>
<evidence type="ECO:0000256" key="1">
    <source>
        <dbReference type="SAM" id="Coils"/>
    </source>
</evidence>
<gene>
    <name evidence="2" type="ORF">AGR7C_Lc100035</name>
</gene>
<name>A0A1S7QQI2_9HYPH</name>
<sequence>MGFLFYSVMLFGAVKQEEELSMSKKTMSIAFPRGGIIPAAVLSLKEDKVCSPHEPVKVPIEYGQHLVDDRFAVAVTGKSSDSDEKSETDAAVKKKAEADAAAKKKLEDIAAAEKKVENAKAALTAAGTDTVALDAAQVDLDAAEAELLLLKD</sequence>
<evidence type="ECO:0000313" key="2">
    <source>
        <dbReference type="EMBL" id="CUX40508.1"/>
    </source>
</evidence>
<proteinExistence type="predicted"/>
<evidence type="ECO:0000313" key="3">
    <source>
        <dbReference type="Proteomes" id="UP000191987"/>
    </source>
</evidence>
<dbReference type="Proteomes" id="UP000191987">
    <property type="component" value="Unassembled WGS sequence"/>
</dbReference>